<organism evidence="1 2">
    <name type="scientific">Anabaenopsis circularis NIES-21</name>
    <dbReference type="NCBI Taxonomy" id="1085406"/>
    <lineage>
        <taxon>Bacteria</taxon>
        <taxon>Bacillati</taxon>
        <taxon>Cyanobacteriota</taxon>
        <taxon>Cyanophyceae</taxon>
        <taxon>Nostocales</taxon>
        <taxon>Nodulariaceae</taxon>
        <taxon>Anabaenopsis</taxon>
    </lineage>
</organism>
<sequence>MGISNIIARITEYISEAAMRIFGPTDDQYPNTGVQPFTGEPYKKGTADIW</sequence>
<evidence type="ECO:0000313" key="2">
    <source>
        <dbReference type="Proteomes" id="UP000218287"/>
    </source>
</evidence>
<proteinExistence type="predicted"/>
<evidence type="ECO:0000313" key="1">
    <source>
        <dbReference type="EMBL" id="BAY17164.1"/>
    </source>
</evidence>
<keyword evidence="2" id="KW-1185">Reference proteome</keyword>
<dbReference type="AlphaFoldDB" id="A0A1Z4GI34"/>
<protein>
    <recommendedName>
        <fullName evidence="3">Nicotinate phosphoribosyltransferase</fullName>
    </recommendedName>
</protein>
<dbReference type="Proteomes" id="UP000218287">
    <property type="component" value="Chromosome"/>
</dbReference>
<evidence type="ECO:0008006" key="3">
    <source>
        <dbReference type="Google" id="ProtNLM"/>
    </source>
</evidence>
<name>A0A1Z4GI34_9CYAN</name>
<reference evidence="1 2" key="1">
    <citation type="submission" date="2017-06" db="EMBL/GenBank/DDBJ databases">
        <title>Genome sequencing of cyanobaciteial culture collection at National Institute for Environmental Studies (NIES).</title>
        <authorList>
            <person name="Hirose Y."/>
            <person name="Shimura Y."/>
            <person name="Fujisawa T."/>
            <person name="Nakamura Y."/>
            <person name="Kawachi M."/>
        </authorList>
    </citation>
    <scope>NUCLEOTIDE SEQUENCE [LARGE SCALE GENOMIC DNA]</scope>
    <source>
        <strain evidence="1 2">NIES-21</strain>
    </source>
</reference>
<accession>A0A1Z4GI34</accession>
<gene>
    <name evidence="1" type="ORF">NIES21_29990</name>
</gene>
<dbReference type="EMBL" id="AP018174">
    <property type="protein sequence ID" value="BAY17164.1"/>
    <property type="molecule type" value="Genomic_DNA"/>
</dbReference>